<dbReference type="Proteomes" id="UP001152797">
    <property type="component" value="Unassembled WGS sequence"/>
</dbReference>
<gene>
    <name evidence="2" type="ORF">C1SCF055_LOCUS12715</name>
</gene>
<reference evidence="2" key="1">
    <citation type="submission" date="2022-10" db="EMBL/GenBank/DDBJ databases">
        <authorList>
            <person name="Chen Y."/>
            <person name="Dougan E. K."/>
            <person name="Chan C."/>
            <person name="Rhodes N."/>
            <person name="Thang M."/>
        </authorList>
    </citation>
    <scope>NUCLEOTIDE SEQUENCE</scope>
</reference>
<dbReference type="EMBL" id="CAMXCT020000970">
    <property type="protein sequence ID" value="CAL1138620.1"/>
    <property type="molecule type" value="Genomic_DNA"/>
</dbReference>
<keyword evidence="4" id="KW-1185">Reference proteome</keyword>
<protein>
    <submittedName>
        <fullName evidence="2">Uncharacterized protein</fullName>
    </submittedName>
</protein>
<sequence length="159" mass="17362">MGGPPSLITCFPDAVPIAIASSLRPWFEKAIAMSFWSLVLGLLAALACAVRTGSTGTSCCVNQGTNFEAKDLMKMCEFLLSDPHEKSDAERLKNANKCMSRMHLSEMGLPDMKISKQPEDSAGFLEALAAAQTFQHANKTVWTKSYWWSDHKCPEGMAA</sequence>
<organism evidence="2">
    <name type="scientific">Cladocopium goreaui</name>
    <dbReference type="NCBI Taxonomy" id="2562237"/>
    <lineage>
        <taxon>Eukaryota</taxon>
        <taxon>Sar</taxon>
        <taxon>Alveolata</taxon>
        <taxon>Dinophyceae</taxon>
        <taxon>Suessiales</taxon>
        <taxon>Symbiodiniaceae</taxon>
        <taxon>Cladocopium</taxon>
    </lineage>
</organism>
<accession>A0A9P1C540</accession>
<evidence type="ECO:0000313" key="3">
    <source>
        <dbReference type="EMBL" id="CAL4772557.1"/>
    </source>
</evidence>
<dbReference type="EMBL" id="CAMXCT010000970">
    <property type="protein sequence ID" value="CAI3985245.1"/>
    <property type="molecule type" value="Genomic_DNA"/>
</dbReference>
<keyword evidence="1" id="KW-1133">Transmembrane helix</keyword>
<evidence type="ECO:0000256" key="1">
    <source>
        <dbReference type="SAM" id="Phobius"/>
    </source>
</evidence>
<dbReference type="AlphaFoldDB" id="A0A9P1C540"/>
<comment type="caution">
    <text evidence="2">The sequence shown here is derived from an EMBL/GenBank/DDBJ whole genome shotgun (WGS) entry which is preliminary data.</text>
</comment>
<evidence type="ECO:0000313" key="4">
    <source>
        <dbReference type="Proteomes" id="UP001152797"/>
    </source>
</evidence>
<dbReference type="EMBL" id="CAMXCT030000970">
    <property type="protein sequence ID" value="CAL4772557.1"/>
    <property type="molecule type" value="Genomic_DNA"/>
</dbReference>
<evidence type="ECO:0000313" key="2">
    <source>
        <dbReference type="EMBL" id="CAI3985245.1"/>
    </source>
</evidence>
<keyword evidence="1" id="KW-0812">Transmembrane</keyword>
<proteinExistence type="predicted"/>
<reference evidence="3 4" key="2">
    <citation type="submission" date="2024-05" db="EMBL/GenBank/DDBJ databases">
        <authorList>
            <person name="Chen Y."/>
            <person name="Shah S."/>
            <person name="Dougan E. K."/>
            <person name="Thang M."/>
            <person name="Chan C."/>
        </authorList>
    </citation>
    <scope>NUCLEOTIDE SEQUENCE [LARGE SCALE GENOMIC DNA]</scope>
</reference>
<feature type="transmembrane region" description="Helical" evidence="1">
    <location>
        <begin position="30"/>
        <end position="50"/>
    </location>
</feature>
<keyword evidence="1" id="KW-0472">Membrane</keyword>
<name>A0A9P1C540_9DINO</name>